<organism evidence="1 2">
    <name type="scientific">Meloidogyne incognita</name>
    <name type="common">Southern root-knot nematode worm</name>
    <name type="synonym">Oxyuris incognita</name>
    <dbReference type="NCBI Taxonomy" id="6306"/>
    <lineage>
        <taxon>Eukaryota</taxon>
        <taxon>Metazoa</taxon>
        <taxon>Ecdysozoa</taxon>
        <taxon>Nematoda</taxon>
        <taxon>Chromadorea</taxon>
        <taxon>Rhabditida</taxon>
        <taxon>Tylenchina</taxon>
        <taxon>Tylenchomorpha</taxon>
        <taxon>Tylenchoidea</taxon>
        <taxon>Meloidogynidae</taxon>
        <taxon>Meloidogyninae</taxon>
        <taxon>Meloidogyne</taxon>
        <taxon>Meloidogyne incognita group</taxon>
    </lineage>
</organism>
<dbReference type="AlphaFoldDB" id="A0A914LYC8"/>
<dbReference type="WBParaSite" id="Minc3s00942g19133">
    <property type="protein sequence ID" value="Minc3s00942g19133"/>
    <property type="gene ID" value="Minc3s00942g19133"/>
</dbReference>
<reference evidence="2" key="1">
    <citation type="submission" date="2022-11" db="UniProtKB">
        <authorList>
            <consortium name="WormBaseParasite"/>
        </authorList>
    </citation>
    <scope>IDENTIFICATION</scope>
</reference>
<evidence type="ECO:0000313" key="1">
    <source>
        <dbReference type="Proteomes" id="UP000887563"/>
    </source>
</evidence>
<sequence>MPEGQPLLINRKAIECIRARIVICIYLFWFYNCKQGLRWEKANLESSHHSLT</sequence>
<proteinExistence type="predicted"/>
<protein>
    <submittedName>
        <fullName evidence="2">Uncharacterized protein</fullName>
    </submittedName>
</protein>
<keyword evidence="1" id="KW-1185">Reference proteome</keyword>
<accession>A0A914LYC8</accession>
<name>A0A914LYC8_MELIC</name>
<evidence type="ECO:0000313" key="2">
    <source>
        <dbReference type="WBParaSite" id="Minc3s00942g19133"/>
    </source>
</evidence>
<dbReference type="Proteomes" id="UP000887563">
    <property type="component" value="Unplaced"/>
</dbReference>